<dbReference type="EMBL" id="VBTY01000018">
    <property type="protein sequence ID" value="MDG3493669.1"/>
    <property type="molecule type" value="Genomic_DNA"/>
</dbReference>
<protein>
    <submittedName>
        <fullName evidence="1">Uncharacterized protein</fullName>
    </submittedName>
</protein>
<keyword evidence="2" id="KW-1185">Reference proteome</keyword>
<name>A0A9X4M6C7_9CYAN</name>
<accession>A0A9X4M6C7</accession>
<evidence type="ECO:0000313" key="1">
    <source>
        <dbReference type="EMBL" id="MDG3493669.1"/>
    </source>
</evidence>
<comment type="caution">
    <text evidence="1">The sequence shown here is derived from an EMBL/GenBank/DDBJ whole genome shotgun (WGS) entry which is preliminary data.</text>
</comment>
<dbReference type="RefSeq" id="WP_009625718.1">
    <property type="nucleotide sequence ID" value="NZ_VBTY01000018.1"/>
</dbReference>
<proteinExistence type="predicted"/>
<evidence type="ECO:0000313" key="2">
    <source>
        <dbReference type="Proteomes" id="UP001152872"/>
    </source>
</evidence>
<gene>
    <name evidence="1" type="ORF">FEV09_03780</name>
</gene>
<reference evidence="1" key="1">
    <citation type="submission" date="2019-05" db="EMBL/GenBank/DDBJ databases">
        <title>Whole genome sequencing of Pseudanabaena catenata USMAC16.</title>
        <authorList>
            <person name="Khan Z."/>
            <person name="Omar W.M."/>
            <person name="Convey P."/>
            <person name="Merican F."/>
            <person name="Najimudin N."/>
        </authorList>
    </citation>
    <scope>NUCLEOTIDE SEQUENCE</scope>
    <source>
        <strain evidence="1">USMAC16</strain>
    </source>
</reference>
<dbReference type="AlphaFoldDB" id="A0A9X4M6C7"/>
<organism evidence="1 2">
    <name type="scientific">Pseudanabaena catenata USMAC16</name>
    <dbReference type="NCBI Taxonomy" id="1855837"/>
    <lineage>
        <taxon>Bacteria</taxon>
        <taxon>Bacillati</taxon>
        <taxon>Cyanobacteriota</taxon>
        <taxon>Cyanophyceae</taxon>
        <taxon>Pseudanabaenales</taxon>
        <taxon>Pseudanabaenaceae</taxon>
        <taxon>Pseudanabaena</taxon>
    </lineage>
</organism>
<sequence length="690" mass="78780">MKGSFDNAIPKADNSDIEFIKNLSDGYPRIAVLATDNYSEGLPILKSIEDVVERVLKGCGITCIEQVRAIECLALFTELGADETLSEELDFVAQNLARQTGDEMYEYLAQAAKSFLVDYNGYFFIAKPLPIANFLGLRRLDLLRVKNILNFIENAPPRLQSSFLKRWEYFDTSKTLAKVTEILLARDGLCRSLESLNTNIGLQCLDALVHIDPISVAYTIERIFGKLSIDELQQVQSGQDYLINVLAKLVFPQNTFHIAAKLLLKLASVEKQTWGNSSTSIFIQLFQIYSSGTEVEPSERFRILDDQLNSNDERIVKICIEALQNTIQTSYRGWTGDSNKIGTQPPLKHWNPETWDELFDFIREGLQRLNKIRVRNKTFACKCEEIIALNIRDLISYESLIGDIENILQDIINDKGIWLEAIKAISNWLYYDRKKAPETLSIRVRKLYDTLMPTDLIQLALLYTKFGQMDIYDPDSIYDTNNTSNEDFEYSSKKAKEVAAKIAVNSDLTQQVIQIMVQEQLHNVYPFAYELAIKVEDPLKIFQIAVKEFEKSIENKGIQFLSGLISGIDKNGSDIVIKCIQIAQQSNRLKDQMVSIYNAVDISAERLNEIVQQLKDGSIKAPECVYFSYGRRLNSLNVKEILPLIDELYLNQEPVGIWTALKIILMYQYNRSNLDKQLAKRIKQLGEHLN</sequence>
<dbReference type="Proteomes" id="UP001152872">
    <property type="component" value="Unassembled WGS sequence"/>
</dbReference>